<accession>A0A3R6Z4F2</accession>
<dbReference type="EMBL" id="QUSY01000383">
    <property type="protein sequence ID" value="RHY29882.1"/>
    <property type="molecule type" value="Genomic_DNA"/>
</dbReference>
<feature type="coiled-coil region" evidence="6">
    <location>
        <begin position="81"/>
        <end position="108"/>
    </location>
</feature>
<keyword evidence="9" id="KW-1185">Reference proteome</keyword>
<comment type="caution">
    <text evidence="8">The sequence shown here is derived from an EMBL/GenBank/DDBJ whole genome shotgun (WGS) entry which is preliminary data.</text>
</comment>
<dbReference type="SMART" id="SM01401">
    <property type="entry name" value="Sds3"/>
    <property type="match status" value="1"/>
</dbReference>
<dbReference type="VEuPathDB" id="FungiDB:H310_10166"/>
<dbReference type="AlphaFoldDB" id="A0A3R6Z4F2"/>
<comment type="subcellular location">
    <subcellularLocation>
        <location evidence="1">Nucleus</location>
    </subcellularLocation>
</comment>
<organism evidence="8 9">
    <name type="scientific">Aphanomyces invadans</name>
    <dbReference type="NCBI Taxonomy" id="157072"/>
    <lineage>
        <taxon>Eukaryota</taxon>
        <taxon>Sar</taxon>
        <taxon>Stramenopiles</taxon>
        <taxon>Oomycota</taxon>
        <taxon>Saprolegniomycetes</taxon>
        <taxon>Saprolegniales</taxon>
        <taxon>Verrucalvaceae</taxon>
        <taxon>Aphanomyces</taxon>
    </lineage>
</organism>
<evidence type="ECO:0000256" key="1">
    <source>
        <dbReference type="ARBA" id="ARBA00004123"/>
    </source>
</evidence>
<proteinExistence type="predicted"/>
<evidence type="ECO:0000256" key="7">
    <source>
        <dbReference type="SAM" id="MobiDB-lite"/>
    </source>
</evidence>
<sequence>MDKSTRQRAQRRRKARANGGAKDGDNDSTNNNSILRSPPQPRSRSLLQQQDKDQGDGTAVSESDSDDEADSDKELTSYTLLQALSAHVDDADAELKQEKVEGEALEAAIEFKERMLELKTKVQMIEDGKFAEYCRRCVDFKDERSRSLETAKQHKDLQLKNVEDLRMCDLQTANNVYATAKAHLKQVLMAKVSSMLSAVDKQLETLDKADIEAPALAIPADNASREAYVEEDLDHSADDAEPRGKKPKLAFDALDMSVEIQLHGGVLECGKYMFDEGDEVVVSSNVMQREYIGVIQALSNDAVFLQLNTGETARVYYSLIASKRCELKPILRGNLGLKNFQSSGWVRCEPF</sequence>
<name>A0A3R6Z4F2_9STRA</name>
<dbReference type="Pfam" id="PF08598">
    <property type="entry name" value="Sds3"/>
    <property type="match status" value="1"/>
</dbReference>
<keyword evidence="4" id="KW-0804">Transcription</keyword>
<evidence type="ECO:0000256" key="5">
    <source>
        <dbReference type="ARBA" id="ARBA00023242"/>
    </source>
</evidence>
<dbReference type="GO" id="GO:0010468">
    <property type="term" value="P:regulation of gene expression"/>
    <property type="evidence" value="ECO:0007669"/>
    <property type="project" value="UniProtKB-ARBA"/>
</dbReference>
<evidence type="ECO:0000313" key="8">
    <source>
        <dbReference type="EMBL" id="RHY29882.1"/>
    </source>
</evidence>
<reference evidence="8 9" key="1">
    <citation type="submission" date="2018-08" db="EMBL/GenBank/DDBJ databases">
        <title>Aphanomyces genome sequencing and annotation.</title>
        <authorList>
            <person name="Minardi D."/>
            <person name="Oidtmann B."/>
            <person name="Van Der Giezen M."/>
            <person name="Studholme D.J."/>
        </authorList>
    </citation>
    <scope>NUCLEOTIDE SEQUENCE [LARGE SCALE GENOMIC DNA]</scope>
    <source>
        <strain evidence="8 9">NJM0002</strain>
    </source>
</reference>
<keyword evidence="5" id="KW-0539">Nucleus</keyword>
<evidence type="ECO:0000256" key="3">
    <source>
        <dbReference type="ARBA" id="ARBA00023015"/>
    </source>
</evidence>
<feature type="region of interest" description="Disordered" evidence="7">
    <location>
        <begin position="1"/>
        <end position="72"/>
    </location>
</feature>
<keyword evidence="2" id="KW-0678">Repressor</keyword>
<keyword evidence="6" id="KW-0175">Coiled coil</keyword>
<evidence type="ECO:0000256" key="2">
    <source>
        <dbReference type="ARBA" id="ARBA00022491"/>
    </source>
</evidence>
<feature type="compositionally biased region" description="Basic residues" evidence="7">
    <location>
        <begin position="1"/>
        <end position="16"/>
    </location>
</feature>
<evidence type="ECO:0000256" key="4">
    <source>
        <dbReference type="ARBA" id="ARBA00023163"/>
    </source>
</evidence>
<protein>
    <submittedName>
        <fullName evidence="8">Uncharacterized protein</fullName>
    </submittedName>
</protein>
<evidence type="ECO:0000313" key="9">
    <source>
        <dbReference type="Proteomes" id="UP000285060"/>
    </source>
</evidence>
<keyword evidence="3" id="KW-0805">Transcription regulation</keyword>
<dbReference type="Proteomes" id="UP000285060">
    <property type="component" value="Unassembled WGS sequence"/>
</dbReference>
<evidence type="ECO:0000256" key="6">
    <source>
        <dbReference type="SAM" id="Coils"/>
    </source>
</evidence>
<gene>
    <name evidence="8" type="ORF">DYB32_004780</name>
</gene>
<dbReference type="GO" id="GO:0005654">
    <property type="term" value="C:nucleoplasm"/>
    <property type="evidence" value="ECO:0007669"/>
    <property type="project" value="UniProtKB-ARBA"/>
</dbReference>
<dbReference type="InterPro" id="IPR013907">
    <property type="entry name" value="Sds3"/>
</dbReference>